<dbReference type="GO" id="GO:0030897">
    <property type="term" value="C:HOPS complex"/>
    <property type="evidence" value="ECO:0007669"/>
    <property type="project" value="TreeGrafter"/>
</dbReference>
<evidence type="ECO:0000313" key="6">
    <source>
        <dbReference type="Proteomes" id="UP000214365"/>
    </source>
</evidence>
<protein>
    <recommendedName>
        <fullName evidence="2">Probable vacuolar protein sorting-associated protein 16 homolog</fullName>
    </recommendedName>
</protein>
<dbReference type="InterPro" id="IPR036322">
    <property type="entry name" value="WD40_repeat_dom_sf"/>
</dbReference>
<dbReference type="Proteomes" id="UP000214365">
    <property type="component" value="Unassembled WGS sequence"/>
</dbReference>
<keyword evidence="2" id="KW-0813">Transport</keyword>
<dbReference type="InterPro" id="IPR016534">
    <property type="entry name" value="VPS16"/>
</dbReference>
<dbReference type="GO" id="GO:0042144">
    <property type="term" value="P:vacuole fusion, non-autophagic"/>
    <property type="evidence" value="ECO:0007669"/>
    <property type="project" value="TreeGrafter"/>
</dbReference>
<dbReference type="GeneID" id="31006330"/>
<evidence type="ECO:0000259" key="4">
    <source>
        <dbReference type="Pfam" id="PF04841"/>
    </source>
</evidence>
<dbReference type="SUPFAM" id="SSF50978">
    <property type="entry name" value="WD40 repeat-like"/>
    <property type="match status" value="1"/>
</dbReference>
<dbReference type="EMBL" id="LFMY01000010">
    <property type="protein sequence ID" value="OKL58345.1"/>
    <property type="molecule type" value="Genomic_DNA"/>
</dbReference>
<name>A0A225AV86_TALAT</name>
<evidence type="ECO:0000256" key="2">
    <source>
        <dbReference type="PIRNR" id="PIRNR007949"/>
    </source>
</evidence>
<dbReference type="AlphaFoldDB" id="A0A225AV86"/>
<dbReference type="STRING" id="1441469.A0A225AV86"/>
<dbReference type="Gene3D" id="1.10.150.780">
    <property type="entry name" value="Vps16, C-terminal region"/>
    <property type="match status" value="1"/>
</dbReference>
<dbReference type="OrthoDB" id="1792at2759"/>
<dbReference type="RefSeq" id="XP_020118466.1">
    <property type="nucleotide sequence ID" value="XM_020268867.1"/>
</dbReference>
<dbReference type="InterPro" id="IPR006926">
    <property type="entry name" value="Vps16_N"/>
</dbReference>
<evidence type="ECO:0000313" key="5">
    <source>
        <dbReference type="EMBL" id="OKL58345.1"/>
    </source>
</evidence>
<comment type="similarity">
    <text evidence="1 2">Belongs to the VPS16 family.</text>
</comment>
<proteinExistence type="inferred from homology"/>
<dbReference type="PANTHER" id="PTHR12811">
    <property type="entry name" value="VACUOLAR PROTEIN SORTING VPS16"/>
    <property type="match status" value="1"/>
</dbReference>
<comment type="function">
    <text evidence="2">Essential for vacuolar protein sorting. Required for vacuole biogenesis, stability and to maintain vacuole morphology.</text>
</comment>
<feature type="domain" description="Vps16 C-terminal" evidence="3">
    <location>
        <begin position="478"/>
        <end position="757"/>
    </location>
</feature>
<dbReference type="PIRSF" id="PIRSF007949">
    <property type="entry name" value="VPS16"/>
    <property type="match status" value="1"/>
</dbReference>
<sequence length="760" mass="85473">MAPPNPRADWERLGDSFYRKVRIYDGVFDEDLELENYVVAAAPNAGALGTISNTLPTSLWEYGAIRGLGWSDDEELLVVAEDGTVHRYFGLHGDFAPFSLGNGAEEYGVRACRFWSSGFVALLSNNQLIAVSNYKEPRPRLLAHSPEGEVSSWTLIPPAYTLSRTVEVLLAVDKTVYVVDATEAEDRMLQNGPFKHISASPSGNVVALYTSDGKLWTVSSDFQNKHSEYDTKAKTPPITMEWCGEEAVVLAWEDEIHVVGNDGVASKHYYDGRVHVLPEFDGVWLLTNESCEFLHKVSAVTEDVFRLGSTYPASVLLDSIDLLEKKSPKVDDNMQRIRPSLPEAVDTCVRAAGQEFNTFWQKRLLKAASFGKSVLELYNSDEFVDMTERLRVLKAVRDFEIGMPITFDQYLRLTPERLLDRLINRHHYLLAIRMSEYIRIPTDKIYVHWASQKVKTSTADDDAVCKLIVQRLEGKSGISFEIIAQSAYDEGRAHLATQLLNYEPRAGKQVPLLLNMEEDSIALDKAMQSGDPDLIYYVLLHLKKKLPLSAFFRTINDRPTAAALVEASARDGDIDLLKDLYYQDDRPIDGSNILISEALSEDTVQSKIDKLNLASRVLTDSKDAATQFQHKSILEAAHLLRVQEGLDKELSDGPEYVGLSLNETVYRLIKSGYGKRAQKLYTEFKMSDTTYWWTRLRALVAKRDWGDLEEISKMRKSPIGWEPFYAEILGAGNTKLASAFVPKCTNLPVAERIEMLLGLP</sequence>
<keyword evidence="2" id="KW-0653">Protein transport</keyword>
<organism evidence="5 6">
    <name type="scientific">Talaromyces atroroseus</name>
    <dbReference type="NCBI Taxonomy" id="1441469"/>
    <lineage>
        <taxon>Eukaryota</taxon>
        <taxon>Fungi</taxon>
        <taxon>Dikarya</taxon>
        <taxon>Ascomycota</taxon>
        <taxon>Pezizomycotina</taxon>
        <taxon>Eurotiomycetes</taxon>
        <taxon>Eurotiomycetidae</taxon>
        <taxon>Eurotiales</taxon>
        <taxon>Trichocomaceae</taxon>
        <taxon>Talaromyces</taxon>
        <taxon>Talaromyces sect. Trachyspermi</taxon>
    </lineage>
</organism>
<dbReference type="Pfam" id="PF04840">
    <property type="entry name" value="Vps16_C"/>
    <property type="match status" value="1"/>
</dbReference>
<evidence type="ECO:0000256" key="1">
    <source>
        <dbReference type="ARBA" id="ARBA00009250"/>
    </source>
</evidence>
<keyword evidence="6" id="KW-1185">Reference proteome</keyword>
<reference evidence="5 6" key="1">
    <citation type="submission" date="2015-06" db="EMBL/GenBank/DDBJ databases">
        <title>Talaromyces atroroseus IBT 11181 draft genome.</title>
        <authorList>
            <person name="Rasmussen K.B."/>
            <person name="Rasmussen S."/>
            <person name="Petersen B."/>
            <person name="Sicheritz-Ponten T."/>
            <person name="Mortensen U.H."/>
            <person name="Thrane U."/>
        </authorList>
    </citation>
    <scope>NUCLEOTIDE SEQUENCE [LARGE SCALE GENOMIC DNA]</scope>
    <source>
        <strain evidence="5 6">IBT 11181</strain>
    </source>
</reference>
<dbReference type="GO" id="GO:0005768">
    <property type="term" value="C:endosome"/>
    <property type="evidence" value="ECO:0007669"/>
    <property type="project" value="TreeGrafter"/>
</dbReference>
<accession>A0A225AV86</accession>
<comment type="caution">
    <text evidence="5">The sequence shown here is derived from an EMBL/GenBank/DDBJ whole genome shotgun (WGS) entry which is preliminary data.</text>
</comment>
<dbReference type="InterPro" id="IPR006925">
    <property type="entry name" value="Vps16_C"/>
</dbReference>
<dbReference type="InterPro" id="IPR038132">
    <property type="entry name" value="Vps16_C_sf"/>
</dbReference>
<dbReference type="Pfam" id="PF04841">
    <property type="entry name" value="Vps16_N"/>
    <property type="match status" value="1"/>
</dbReference>
<dbReference type="PANTHER" id="PTHR12811:SF0">
    <property type="entry name" value="VACUOLAR PROTEIN SORTING-ASSOCIATED PROTEIN 16 HOMOLOG"/>
    <property type="match status" value="1"/>
</dbReference>
<feature type="domain" description="Vps16 N-terminal" evidence="4">
    <location>
        <begin position="57"/>
        <end position="385"/>
    </location>
</feature>
<dbReference type="GO" id="GO:0006886">
    <property type="term" value="P:intracellular protein transport"/>
    <property type="evidence" value="ECO:0007669"/>
    <property type="project" value="InterPro"/>
</dbReference>
<dbReference type="GO" id="GO:0016197">
    <property type="term" value="P:endosomal transport"/>
    <property type="evidence" value="ECO:0007669"/>
    <property type="project" value="TreeGrafter"/>
</dbReference>
<gene>
    <name evidence="5" type="ORF">UA08_06575</name>
</gene>
<evidence type="ECO:0000259" key="3">
    <source>
        <dbReference type="Pfam" id="PF04840"/>
    </source>
</evidence>
<dbReference type="GO" id="GO:0003779">
    <property type="term" value="F:actin binding"/>
    <property type="evidence" value="ECO:0007669"/>
    <property type="project" value="TreeGrafter"/>
</dbReference>